<accession>A0A1Q8ZXR7</accession>
<dbReference type="PROSITE" id="PS01047">
    <property type="entry name" value="HMA_1"/>
    <property type="match status" value="1"/>
</dbReference>
<dbReference type="Gene3D" id="3.30.70.100">
    <property type="match status" value="1"/>
</dbReference>
<comment type="caution">
    <text evidence="3">The sequence shown here is derived from an EMBL/GenBank/DDBJ whole genome shotgun (WGS) entry which is preliminary data.</text>
</comment>
<dbReference type="OrthoDB" id="9801832at2"/>
<dbReference type="STRING" id="1867956.BJF95_14420"/>
<dbReference type="RefSeq" id="WP_075637616.1">
    <property type="nucleotide sequence ID" value="NZ_MKIM01000018.1"/>
</dbReference>
<evidence type="ECO:0000313" key="3">
    <source>
        <dbReference type="EMBL" id="OLP46877.1"/>
    </source>
</evidence>
<keyword evidence="4" id="KW-1185">Reference proteome</keyword>
<dbReference type="Pfam" id="PF00403">
    <property type="entry name" value="HMA"/>
    <property type="match status" value="1"/>
</dbReference>
<protein>
    <submittedName>
        <fullName evidence="3">Heavy metal transporter</fullName>
    </submittedName>
</protein>
<dbReference type="InterPro" id="IPR017969">
    <property type="entry name" value="Heavy-metal-associated_CS"/>
</dbReference>
<gene>
    <name evidence="3" type="ORF">BJF95_14420</name>
</gene>
<dbReference type="AlphaFoldDB" id="A0A1Q8ZXR7"/>
<dbReference type="InterPro" id="IPR006121">
    <property type="entry name" value="HMA_dom"/>
</dbReference>
<dbReference type="InterPro" id="IPR036163">
    <property type="entry name" value="HMA_dom_sf"/>
</dbReference>
<dbReference type="GO" id="GO:0046872">
    <property type="term" value="F:metal ion binding"/>
    <property type="evidence" value="ECO:0007669"/>
    <property type="project" value="UniProtKB-KW"/>
</dbReference>
<evidence type="ECO:0000259" key="2">
    <source>
        <dbReference type="Pfam" id="PF00403"/>
    </source>
</evidence>
<dbReference type="CDD" id="cd00371">
    <property type="entry name" value="HMA"/>
    <property type="match status" value="1"/>
</dbReference>
<reference evidence="3 4" key="1">
    <citation type="submission" date="2016-09" db="EMBL/GenBank/DDBJ databases">
        <title>Rhizobium oryziradicis sp. nov., isolated from the root of rice.</title>
        <authorList>
            <person name="Zhao J."/>
            <person name="Zhang X."/>
        </authorList>
    </citation>
    <scope>NUCLEOTIDE SEQUENCE [LARGE SCALE GENOMIC DNA]</scope>
    <source>
        <strain evidence="3 4">N19</strain>
    </source>
</reference>
<evidence type="ECO:0000256" key="1">
    <source>
        <dbReference type="ARBA" id="ARBA00022723"/>
    </source>
</evidence>
<dbReference type="EMBL" id="MKIM01000018">
    <property type="protein sequence ID" value="OLP46877.1"/>
    <property type="molecule type" value="Genomic_DNA"/>
</dbReference>
<dbReference type="SUPFAM" id="SSF55008">
    <property type="entry name" value="HMA, heavy metal-associated domain"/>
    <property type="match status" value="1"/>
</dbReference>
<feature type="domain" description="HMA" evidence="2">
    <location>
        <begin position="7"/>
        <end position="62"/>
    </location>
</feature>
<sequence>MADVSEFYVEDMTCGHCERAVREALAENLPGAAVTIDLPRHHVRVEGDAEKAQTAIREAGYTPVAV</sequence>
<organism evidence="3 4">
    <name type="scientific">Rhizobium oryziradicis</name>
    <dbReference type="NCBI Taxonomy" id="1867956"/>
    <lineage>
        <taxon>Bacteria</taxon>
        <taxon>Pseudomonadati</taxon>
        <taxon>Pseudomonadota</taxon>
        <taxon>Alphaproteobacteria</taxon>
        <taxon>Hyphomicrobiales</taxon>
        <taxon>Rhizobiaceae</taxon>
        <taxon>Rhizobium/Agrobacterium group</taxon>
        <taxon>Rhizobium</taxon>
    </lineage>
</organism>
<keyword evidence="1" id="KW-0479">Metal-binding</keyword>
<evidence type="ECO:0000313" key="4">
    <source>
        <dbReference type="Proteomes" id="UP000186894"/>
    </source>
</evidence>
<proteinExistence type="predicted"/>
<dbReference type="Proteomes" id="UP000186894">
    <property type="component" value="Unassembled WGS sequence"/>
</dbReference>
<name>A0A1Q8ZXR7_9HYPH</name>